<proteinExistence type="inferred from homology"/>
<dbReference type="RefSeq" id="WP_379906588.1">
    <property type="nucleotide sequence ID" value="NZ_JBHRTR010000054.1"/>
</dbReference>
<dbReference type="Proteomes" id="UP001595528">
    <property type="component" value="Unassembled WGS sequence"/>
</dbReference>
<dbReference type="GO" id="GO:0016787">
    <property type="term" value="F:hydrolase activity"/>
    <property type="evidence" value="ECO:0007669"/>
    <property type="project" value="UniProtKB-KW"/>
</dbReference>
<dbReference type="Pfam" id="PF03061">
    <property type="entry name" value="4HBT"/>
    <property type="match status" value="1"/>
</dbReference>
<dbReference type="PANTHER" id="PTHR21660:SF1">
    <property type="entry name" value="ACYL-COENZYME A THIOESTERASE 13"/>
    <property type="match status" value="1"/>
</dbReference>
<dbReference type="InterPro" id="IPR029069">
    <property type="entry name" value="HotDog_dom_sf"/>
</dbReference>
<dbReference type="InterPro" id="IPR006683">
    <property type="entry name" value="Thioestr_dom"/>
</dbReference>
<accession>A0ABV7L8W7</accession>
<dbReference type="EMBL" id="JBHRTR010000054">
    <property type="protein sequence ID" value="MFC3231123.1"/>
    <property type="molecule type" value="Genomic_DNA"/>
</dbReference>
<evidence type="ECO:0000313" key="4">
    <source>
        <dbReference type="EMBL" id="MFC3231123.1"/>
    </source>
</evidence>
<dbReference type="InterPro" id="IPR039298">
    <property type="entry name" value="ACOT13"/>
</dbReference>
<evidence type="ECO:0000259" key="3">
    <source>
        <dbReference type="Pfam" id="PF03061"/>
    </source>
</evidence>
<comment type="caution">
    <text evidence="4">The sequence shown here is derived from an EMBL/GenBank/DDBJ whole genome shotgun (WGS) entry which is preliminary data.</text>
</comment>
<dbReference type="SUPFAM" id="SSF54637">
    <property type="entry name" value="Thioesterase/thiol ester dehydrase-isomerase"/>
    <property type="match status" value="1"/>
</dbReference>
<evidence type="ECO:0000313" key="5">
    <source>
        <dbReference type="Proteomes" id="UP001595528"/>
    </source>
</evidence>
<dbReference type="CDD" id="cd03443">
    <property type="entry name" value="PaaI_thioesterase"/>
    <property type="match status" value="1"/>
</dbReference>
<name>A0ABV7L8W7_9PROT</name>
<evidence type="ECO:0000256" key="1">
    <source>
        <dbReference type="ARBA" id="ARBA00008324"/>
    </source>
</evidence>
<evidence type="ECO:0000256" key="2">
    <source>
        <dbReference type="ARBA" id="ARBA00022801"/>
    </source>
</evidence>
<reference evidence="5" key="1">
    <citation type="journal article" date="2019" name="Int. J. Syst. Evol. Microbiol.">
        <title>The Global Catalogue of Microorganisms (GCM) 10K type strain sequencing project: providing services to taxonomists for standard genome sequencing and annotation.</title>
        <authorList>
            <consortium name="The Broad Institute Genomics Platform"/>
            <consortium name="The Broad Institute Genome Sequencing Center for Infectious Disease"/>
            <person name="Wu L."/>
            <person name="Ma J."/>
        </authorList>
    </citation>
    <scope>NUCLEOTIDE SEQUENCE [LARGE SCALE GENOMIC DNA]</scope>
    <source>
        <strain evidence="5">KCTC 42964</strain>
    </source>
</reference>
<keyword evidence="2 4" id="KW-0378">Hydrolase</keyword>
<gene>
    <name evidence="4" type="ORF">ACFOGJ_28000</name>
</gene>
<dbReference type="Gene3D" id="3.10.129.10">
    <property type="entry name" value="Hotdog Thioesterase"/>
    <property type="match status" value="1"/>
</dbReference>
<sequence>MTADTAQAESVAPAGWRRLEAKGFSELVGPVWFRKEAGGVRFGFRAEDRHANPNGVIHGGMLMYFADHVLGALAWHACGRRPCATLSMNCDFLAAARPGDWIEGNAEVTRKGRAVIFIRGMLEKDGAPILTADSVWKVIGER</sequence>
<keyword evidence="5" id="KW-1185">Reference proteome</keyword>
<protein>
    <submittedName>
        <fullName evidence="4">PaaI family thioesterase</fullName>
        <ecNumber evidence="4">3.1.2.-</ecNumber>
    </submittedName>
</protein>
<dbReference type="PANTHER" id="PTHR21660">
    <property type="entry name" value="THIOESTERASE SUPERFAMILY MEMBER-RELATED"/>
    <property type="match status" value="1"/>
</dbReference>
<feature type="domain" description="Thioesterase" evidence="3">
    <location>
        <begin position="54"/>
        <end position="124"/>
    </location>
</feature>
<organism evidence="4 5">
    <name type="scientific">Marinibaculum pumilum</name>
    <dbReference type="NCBI Taxonomy" id="1766165"/>
    <lineage>
        <taxon>Bacteria</taxon>
        <taxon>Pseudomonadati</taxon>
        <taxon>Pseudomonadota</taxon>
        <taxon>Alphaproteobacteria</taxon>
        <taxon>Rhodospirillales</taxon>
        <taxon>Rhodospirillaceae</taxon>
        <taxon>Marinibaculum</taxon>
    </lineage>
</organism>
<dbReference type="EC" id="3.1.2.-" evidence="4"/>
<comment type="similarity">
    <text evidence="1">Belongs to the thioesterase PaaI family.</text>
</comment>